<proteinExistence type="predicted"/>
<sequence>MSTAARKIVKPSKGMIPTGFANGGKASPFSGKDTKAEEMSEAKSVRSGKVTPKGYAASEQREEKKEGEKPTPRKALIQKGKDMASGKLTPSQYGAAAKKANGGMVKGYSKKGC</sequence>
<feature type="compositionally biased region" description="Basic and acidic residues" evidence="1">
    <location>
        <begin position="32"/>
        <end position="44"/>
    </location>
</feature>
<dbReference type="EMBL" id="LR797250">
    <property type="protein sequence ID" value="CAB4196259.1"/>
    <property type="molecule type" value="Genomic_DNA"/>
</dbReference>
<evidence type="ECO:0000256" key="1">
    <source>
        <dbReference type="SAM" id="MobiDB-lite"/>
    </source>
</evidence>
<name>A0A6J5RH50_9CAUD</name>
<protein>
    <submittedName>
        <fullName evidence="2">Uncharacterized protein</fullName>
    </submittedName>
</protein>
<gene>
    <name evidence="2" type="ORF">UFOVP1298_74</name>
</gene>
<feature type="region of interest" description="Disordered" evidence="1">
    <location>
        <begin position="1"/>
        <end position="90"/>
    </location>
</feature>
<feature type="compositionally biased region" description="Basic and acidic residues" evidence="1">
    <location>
        <begin position="59"/>
        <end position="71"/>
    </location>
</feature>
<reference evidence="2" key="1">
    <citation type="submission" date="2020-05" db="EMBL/GenBank/DDBJ databases">
        <authorList>
            <person name="Chiriac C."/>
            <person name="Salcher M."/>
            <person name="Ghai R."/>
            <person name="Kavagutti S V."/>
        </authorList>
    </citation>
    <scope>NUCLEOTIDE SEQUENCE</scope>
</reference>
<evidence type="ECO:0000313" key="2">
    <source>
        <dbReference type="EMBL" id="CAB4196259.1"/>
    </source>
</evidence>
<organism evidence="2">
    <name type="scientific">uncultured Caudovirales phage</name>
    <dbReference type="NCBI Taxonomy" id="2100421"/>
    <lineage>
        <taxon>Viruses</taxon>
        <taxon>Duplodnaviria</taxon>
        <taxon>Heunggongvirae</taxon>
        <taxon>Uroviricota</taxon>
        <taxon>Caudoviricetes</taxon>
        <taxon>Peduoviridae</taxon>
        <taxon>Maltschvirus</taxon>
        <taxon>Maltschvirus maltsch</taxon>
    </lineage>
</organism>
<accession>A0A6J5RH50</accession>